<evidence type="ECO:0000313" key="2">
    <source>
        <dbReference type="Proteomes" id="UP000262832"/>
    </source>
</evidence>
<organism evidence="1 2">
    <name type="scientific">Vibrio alfacsensis</name>
    <dbReference type="NCBI Taxonomy" id="1074311"/>
    <lineage>
        <taxon>Bacteria</taxon>
        <taxon>Pseudomonadati</taxon>
        <taxon>Pseudomonadota</taxon>
        <taxon>Gammaproteobacteria</taxon>
        <taxon>Vibrionales</taxon>
        <taxon>Vibrionaceae</taxon>
        <taxon>Vibrio</taxon>
    </lineage>
</organism>
<dbReference type="EMBL" id="CP032093">
    <property type="protein sequence ID" value="AXY00331.1"/>
    <property type="molecule type" value="Genomic_DNA"/>
</dbReference>
<evidence type="ECO:0000313" key="1">
    <source>
        <dbReference type="EMBL" id="AXY00331.1"/>
    </source>
</evidence>
<protein>
    <submittedName>
        <fullName evidence="1">Uncharacterized protein</fullName>
    </submittedName>
</protein>
<reference evidence="1 2" key="1">
    <citation type="submission" date="2018-08" db="EMBL/GenBank/DDBJ databases">
        <title>Genomic taxonomy of the Vibrionaceae family.</title>
        <authorList>
            <person name="Gomez-Gil B."/>
            <person name="Tanaka M."/>
            <person name="Sawabe T."/>
            <person name="Enciso-Ibarra K."/>
        </authorList>
    </citation>
    <scope>NUCLEOTIDE SEQUENCE [LARGE SCALE GENOMIC DNA]</scope>
    <source>
        <strain evidence="1 2">CAIM 1831</strain>
    </source>
</reference>
<accession>A0ABM6YRZ7</accession>
<gene>
    <name evidence="1" type="ORF">D1115_02840</name>
</gene>
<sequence>MSNTFFEKKRKNRLSVEVLIKVIIKQTLSLYCDEKESLLLKITLIPKYLRTTQFNEILLKLSRNRFQFLGA</sequence>
<proteinExistence type="predicted"/>
<dbReference type="Proteomes" id="UP000262832">
    <property type="component" value="Chromosome I"/>
</dbReference>
<keyword evidence="2" id="KW-1185">Reference proteome</keyword>
<name>A0ABM6YRZ7_9VIBR</name>